<dbReference type="RefSeq" id="WP_167186232.1">
    <property type="nucleotide sequence ID" value="NZ_JAAONZ010000007.1"/>
</dbReference>
<dbReference type="SUPFAM" id="SSF56645">
    <property type="entry name" value="Acyl-CoA dehydrogenase NM domain-like"/>
    <property type="match status" value="1"/>
</dbReference>
<keyword evidence="6" id="KW-1185">Reference proteome</keyword>
<keyword evidence="5" id="KW-0503">Monooxygenase</keyword>
<accession>A0A9E5JUZ7</accession>
<dbReference type="Gene3D" id="1.20.140.10">
    <property type="entry name" value="Butyryl-CoA Dehydrogenase, subunit A, domain 3"/>
    <property type="match status" value="1"/>
</dbReference>
<keyword evidence="1" id="KW-0560">Oxidoreductase</keyword>
<feature type="domain" description="Acyl-CoA dehydrogenase C-terminal" evidence="4">
    <location>
        <begin position="250"/>
        <end position="378"/>
    </location>
</feature>
<dbReference type="InterPro" id="IPR013107">
    <property type="entry name" value="Acyl-CoA_DH_C"/>
</dbReference>
<dbReference type="SUPFAM" id="SSF47203">
    <property type="entry name" value="Acyl-CoA dehydrogenase C-terminal domain-like"/>
    <property type="match status" value="1"/>
</dbReference>
<proteinExistence type="inferred from homology"/>
<evidence type="ECO:0000313" key="5">
    <source>
        <dbReference type="EMBL" id="NHO66073.1"/>
    </source>
</evidence>
<sequence>MTVQETALTSNMTPELVIQRARDMIPYLQEQASKAQAERKVPEETVAKMHDAGFFRVLQPKRWGGYEMDPQVFFEVQMALAEGCMSTAWIYGVIAVHNWQIALFDLKAQQDIWKDDTSVLIASSYMPVGKVEPVEGGFKFSGRWAFSSGCDHCDWVFLGGVVPPTADNPAPDYRTFLVPRSDFKIVDTWHTFGLQGTGSNDIVVEDAFVPDYRTHRSLDGFHGTNPGIDSKTVPLYQIPFGQLFPRAVSGSTIGATQGAINAYRDVASKRVGTNDGSKTAEDPNAQMAVARAQALVDQLKMKLFSNMDQLMSDARQGQATDMTTRIQYRYESAAVPEACLEVALELQKMCGGRAIFTSSPLQRFVLDILAGRAHVANNPYKFGTNYGGVQLGLESNDIFL</sequence>
<dbReference type="GO" id="GO:0050660">
    <property type="term" value="F:flavin adenine dinucleotide binding"/>
    <property type="evidence" value="ECO:0007669"/>
    <property type="project" value="InterPro"/>
</dbReference>
<dbReference type="InterPro" id="IPR050741">
    <property type="entry name" value="Acyl-CoA_dehydrogenase"/>
</dbReference>
<dbReference type="PIRSF" id="PIRSF016578">
    <property type="entry name" value="HsaA"/>
    <property type="match status" value="1"/>
</dbReference>
<name>A0A9E5JUZ7_9GAMM</name>
<dbReference type="AlphaFoldDB" id="A0A9E5JUZ7"/>
<evidence type="ECO:0000256" key="2">
    <source>
        <dbReference type="ARBA" id="ARBA00049661"/>
    </source>
</evidence>
<dbReference type="Pfam" id="PF08028">
    <property type="entry name" value="Acyl-CoA_dh_2"/>
    <property type="match status" value="1"/>
</dbReference>
<comment type="caution">
    <text evidence="5">The sequence shown here is derived from an EMBL/GenBank/DDBJ whole genome shotgun (WGS) entry which is preliminary data.</text>
</comment>
<dbReference type="InterPro" id="IPR013786">
    <property type="entry name" value="AcylCoA_DH/ox_N"/>
</dbReference>
<feature type="domain" description="Acyl-CoA dehydrogenase/oxidase N-terminal" evidence="3">
    <location>
        <begin position="28"/>
        <end position="111"/>
    </location>
</feature>
<dbReference type="GO" id="GO:0016712">
    <property type="term" value="F:oxidoreductase activity, acting on paired donors, with incorporation or reduction of molecular oxygen, reduced flavin or flavoprotein as one donor, and incorporation of one atom of oxygen"/>
    <property type="evidence" value="ECO:0007669"/>
    <property type="project" value="TreeGrafter"/>
</dbReference>
<dbReference type="Pfam" id="PF02771">
    <property type="entry name" value="Acyl-CoA_dh_N"/>
    <property type="match status" value="1"/>
</dbReference>
<organism evidence="5 6">
    <name type="scientific">Pseudomaricurvus hydrocarbonicus</name>
    <dbReference type="NCBI Taxonomy" id="1470433"/>
    <lineage>
        <taxon>Bacteria</taxon>
        <taxon>Pseudomonadati</taxon>
        <taxon>Pseudomonadota</taxon>
        <taxon>Gammaproteobacteria</taxon>
        <taxon>Cellvibrionales</taxon>
        <taxon>Cellvibrionaceae</taxon>
        <taxon>Pseudomaricurvus</taxon>
    </lineage>
</organism>
<dbReference type="GO" id="GO:0005737">
    <property type="term" value="C:cytoplasm"/>
    <property type="evidence" value="ECO:0007669"/>
    <property type="project" value="TreeGrafter"/>
</dbReference>
<dbReference type="PANTHER" id="PTHR48083:SF19">
    <property type="entry name" value="FLAVIN-DEPENDENT MONOOXYGENASE, OXYGENASE SUBUNIT HSAA"/>
    <property type="match status" value="1"/>
</dbReference>
<evidence type="ECO:0000313" key="6">
    <source>
        <dbReference type="Proteomes" id="UP000787472"/>
    </source>
</evidence>
<dbReference type="PANTHER" id="PTHR48083">
    <property type="entry name" value="MEDIUM-CHAIN SPECIFIC ACYL-COA DEHYDROGENASE, MITOCHONDRIAL-RELATED"/>
    <property type="match status" value="1"/>
</dbReference>
<reference evidence="5" key="1">
    <citation type="submission" date="2020-03" db="EMBL/GenBank/DDBJ databases">
        <authorList>
            <person name="Guo F."/>
        </authorList>
    </citation>
    <scope>NUCLEOTIDE SEQUENCE</scope>
    <source>
        <strain evidence="5">JCM 30134</strain>
    </source>
</reference>
<dbReference type="CDD" id="cd01159">
    <property type="entry name" value="NcnH"/>
    <property type="match status" value="1"/>
</dbReference>
<dbReference type="Gene3D" id="2.40.110.10">
    <property type="entry name" value="Butyryl-CoA Dehydrogenase, subunit A, domain 2"/>
    <property type="match status" value="1"/>
</dbReference>
<dbReference type="InterPro" id="IPR036250">
    <property type="entry name" value="AcylCo_DH-like_C"/>
</dbReference>
<evidence type="ECO:0000259" key="3">
    <source>
        <dbReference type="Pfam" id="PF02771"/>
    </source>
</evidence>
<dbReference type="InterPro" id="IPR009100">
    <property type="entry name" value="AcylCoA_DH/oxidase_NM_dom_sf"/>
</dbReference>
<dbReference type="InterPro" id="IPR046373">
    <property type="entry name" value="Acyl-CoA_Oxase/DH_mid-dom_sf"/>
</dbReference>
<dbReference type="InterPro" id="IPR037069">
    <property type="entry name" value="AcylCoA_DH/ox_N_sf"/>
</dbReference>
<protein>
    <submittedName>
        <fullName evidence="5">Flavin-dependent monooxygenase</fullName>
    </submittedName>
</protein>
<dbReference type="Gene3D" id="1.10.540.10">
    <property type="entry name" value="Acyl-CoA dehydrogenase/oxidase, N-terminal domain"/>
    <property type="match status" value="1"/>
</dbReference>
<evidence type="ECO:0000259" key="4">
    <source>
        <dbReference type="Pfam" id="PF08028"/>
    </source>
</evidence>
<dbReference type="GO" id="GO:0003995">
    <property type="term" value="F:acyl-CoA dehydrogenase activity"/>
    <property type="evidence" value="ECO:0007669"/>
    <property type="project" value="TreeGrafter"/>
</dbReference>
<dbReference type="EMBL" id="JAAONZ010000007">
    <property type="protein sequence ID" value="NHO66073.1"/>
    <property type="molecule type" value="Genomic_DNA"/>
</dbReference>
<gene>
    <name evidence="5" type="ORF">G8770_11005</name>
</gene>
<comment type="similarity">
    <text evidence="2">Belongs to the HpaH/HsaA monooxygenase family.</text>
</comment>
<dbReference type="Proteomes" id="UP000787472">
    <property type="component" value="Unassembled WGS sequence"/>
</dbReference>
<evidence type="ECO:0000256" key="1">
    <source>
        <dbReference type="ARBA" id="ARBA00023002"/>
    </source>
</evidence>
<dbReference type="GO" id="GO:0033539">
    <property type="term" value="P:fatty acid beta-oxidation using acyl-CoA dehydrogenase"/>
    <property type="evidence" value="ECO:0007669"/>
    <property type="project" value="TreeGrafter"/>
</dbReference>